<dbReference type="AlphaFoldDB" id="A0AAV3Y6M7"/>
<reference evidence="1 2" key="1">
    <citation type="journal article" date="2021" name="Elife">
        <title>Chloroplast acquisition without the gene transfer in kleptoplastic sea slugs, Plakobranchus ocellatus.</title>
        <authorList>
            <person name="Maeda T."/>
            <person name="Takahashi S."/>
            <person name="Yoshida T."/>
            <person name="Shimamura S."/>
            <person name="Takaki Y."/>
            <person name="Nagai Y."/>
            <person name="Toyoda A."/>
            <person name="Suzuki Y."/>
            <person name="Arimoto A."/>
            <person name="Ishii H."/>
            <person name="Satoh N."/>
            <person name="Nishiyama T."/>
            <person name="Hasebe M."/>
            <person name="Maruyama T."/>
            <person name="Minagawa J."/>
            <person name="Obokata J."/>
            <person name="Shigenobu S."/>
        </authorList>
    </citation>
    <scope>NUCLEOTIDE SEQUENCE [LARGE SCALE GENOMIC DNA]</scope>
</reference>
<gene>
    <name evidence="1" type="ORF">PoB_000424400</name>
</gene>
<name>A0AAV3Y6M7_9GAST</name>
<organism evidence="1 2">
    <name type="scientific">Plakobranchus ocellatus</name>
    <dbReference type="NCBI Taxonomy" id="259542"/>
    <lineage>
        <taxon>Eukaryota</taxon>
        <taxon>Metazoa</taxon>
        <taxon>Spiralia</taxon>
        <taxon>Lophotrochozoa</taxon>
        <taxon>Mollusca</taxon>
        <taxon>Gastropoda</taxon>
        <taxon>Heterobranchia</taxon>
        <taxon>Euthyneura</taxon>
        <taxon>Panpulmonata</taxon>
        <taxon>Sacoglossa</taxon>
        <taxon>Placobranchoidea</taxon>
        <taxon>Plakobranchidae</taxon>
        <taxon>Plakobranchus</taxon>
    </lineage>
</organism>
<accession>A0AAV3Y6M7</accession>
<dbReference type="Proteomes" id="UP000735302">
    <property type="component" value="Unassembled WGS sequence"/>
</dbReference>
<dbReference type="EMBL" id="BLXT01000501">
    <property type="protein sequence ID" value="GFN77738.1"/>
    <property type="molecule type" value="Genomic_DNA"/>
</dbReference>
<evidence type="ECO:0000313" key="1">
    <source>
        <dbReference type="EMBL" id="GFN77738.1"/>
    </source>
</evidence>
<keyword evidence="2" id="KW-1185">Reference proteome</keyword>
<protein>
    <submittedName>
        <fullName evidence="1">Uncharacterized protein</fullName>
    </submittedName>
</protein>
<sequence length="182" mass="20585">MRGAWQFIRVEPLMVNGKAMSTDWKEVNAFTKQFSKVNEVPQDPVADPKMRRLRKALEPRPTASKRTFEGKFTEIELDAALRKGKTGKAPGLDVVTTLHSYPDQGNPIPYSASSERLSQGSALSCTLFLIFMNKGQEERNMPPRSESLFPKNLPSTVESMHTRTALRPRADGWDRSYRICIL</sequence>
<comment type="caution">
    <text evidence="1">The sequence shown here is derived from an EMBL/GenBank/DDBJ whole genome shotgun (WGS) entry which is preliminary data.</text>
</comment>
<proteinExistence type="predicted"/>
<evidence type="ECO:0000313" key="2">
    <source>
        <dbReference type="Proteomes" id="UP000735302"/>
    </source>
</evidence>